<proteinExistence type="predicted"/>
<dbReference type="PANTHER" id="PTHR33164">
    <property type="entry name" value="TRANSCRIPTIONAL REGULATOR, MARR FAMILY"/>
    <property type="match status" value="1"/>
</dbReference>
<evidence type="ECO:0000259" key="1">
    <source>
        <dbReference type="PROSITE" id="PS50995"/>
    </source>
</evidence>
<dbReference type="InterPro" id="IPR039422">
    <property type="entry name" value="MarR/SlyA-like"/>
</dbReference>
<protein>
    <recommendedName>
        <fullName evidence="1">HTH marR-type domain-containing protein</fullName>
    </recommendedName>
</protein>
<dbReference type="GO" id="GO:0003700">
    <property type="term" value="F:DNA-binding transcription factor activity"/>
    <property type="evidence" value="ECO:0007669"/>
    <property type="project" value="InterPro"/>
</dbReference>
<dbReference type="PANTHER" id="PTHR33164:SF43">
    <property type="entry name" value="HTH-TYPE TRANSCRIPTIONAL REPRESSOR YETL"/>
    <property type="match status" value="1"/>
</dbReference>
<dbReference type="InterPro" id="IPR036388">
    <property type="entry name" value="WH-like_DNA-bd_sf"/>
</dbReference>
<evidence type="ECO:0000313" key="3">
    <source>
        <dbReference type="Proteomes" id="UP000642070"/>
    </source>
</evidence>
<keyword evidence="3" id="KW-1185">Reference proteome</keyword>
<dbReference type="PRINTS" id="PR00598">
    <property type="entry name" value="HTHMARR"/>
</dbReference>
<dbReference type="Gene3D" id="1.10.10.10">
    <property type="entry name" value="Winged helix-like DNA-binding domain superfamily/Winged helix DNA-binding domain"/>
    <property type="match status" value="1"/>
</dbReference>
<gene>
    <name evidence="2" type="ORF">GCM10007977_061490</name>
</gene>
<reference evidence="2" key="2">
    <citation type="submission" date="2020-09" db="EMBL/GenBank/DDBJ databases">
        <authorList>
            <person name="Sun Q."/>
            <person name="Ohkuma M."/>
        </authorList>
    </citation>
    <scope>NUCLEOTIDE SEQUENCE</scope>
    <source>
        <strain evidence="2">JCM 19831</strain>
    </source>
</reference>
<dbReference type="EMBL" id="BMPI01000034">
    <property type="protein sequence ID" value="GGM51445.1"/>
    <property type="molecule type" value="Genomic_DNA"/>
</dbReference>
<dbReference type="AlphaFoldDB" id="A0A917U1S2"/>
<dbReference type="InterPro" id="IPR036390">
    <property type="entry name" value="WH_DNA-bd_sf"/>
</dbReference>
<feature type="domain" description="HTH marR-type" evidence="1">
    <location>
        <begin position="7"/>
        <end position="139"/>
    </location>
</feature>
<dbReference type="GO" id="GO:0006950">
    <property type="term" value="P:response to stress"/>
    <property type="evidence" value="ECO:0007669"/>
    <property type="project" value="TreeGrafter"/>
</dbReference>
<evidence type="ECO:0000313" key="2">
    <source>
        <dbReference type="EMBL" id="GGM51445.1"/>
    </source>
</evidence>
<name>A0A917U1S2_9ACTN</name>
<accession>A0A917U1S2</accession>
<dbReference type="SUPFAM" id="SSF46785">
    <property type="entry name" value="Winged helix' DNA-binding domain"/>
    <property type="match status" value="1"/>
</dbReference>
<organism evidence="2 3">
    <name type="scientific">Dactylosporangium sucinum</name>
    <dbReference type="NCBI Taxonomy" id="1424081"/>
    <lineage>
        <taxon>Bacteria</taxon>
        <taxon>Bacillati</taxon>
        <taxon>Actinomycetota</taxon>
        <taxon>Actinomycetes</taxon>
        <taxon>Micromonosporales</taxon>
        <taxon>Micromonosporaceae</taxon>
        <taxon>Dactylosporangium</taxon>
    </lineage>
</organism>
<dbReference type="SMART" id="SM00347">
    <property type="entry name" value="HTH_MARR"/>
    <property type="match status" value="1"/>
</dbReference>
<dbReference type="Proteomes" id="UP000642070">
    <property type="component" value="Unassembled WGS sequence"/>
</dbReference>
<comment type="caution">
    <text evidence="2">The sequence shown here is derived from an EMBL/GenBank/DDBJ whole genome shotgun (WGS) entry which is preliminary data.</text>
</comment>
<dbReference type="Pfam" id="PF12802">
    <property type="entry name" value="MarR_2"/>
    <property type="match status" value="1"/>
</dbReference>
<sequence>MILAVETATTGFLLARLGAEARRRWSRMLAEHELAPHHFAVLMSLDTAGPAHQQRVSDMIGVDPRNTVALVDLLHRRGLVARGVDAADRRRTVLSLTGPGAELLGRLREQVETVEAAMLAGLPEPDRRALHDLLSRLAATV</sequence>
<dbReference type="InterPro" id="IPR000835">
    <property type="entry name" value="HTH_MarR-typ"/>
</dbReference>
<reference evidence="2" key="1">
    <citation type="journal article" date="2014" name="Int. J. Syst. Evol. Microbiol.">
        <title>Complete genome sequence of Corynebacterium casei LMG S-19264T (=DSM 44701T), isolated from a smear-ripened cheese.</title>
        <authorList>
            <consortium name="US DOE Joint Genome Institute (JGI-PGF)"/>
            <person name="Walter F."/>
            <person name="Albersmeier A."/>
            <person name="Kalinowski J."/>
            <person name="Ruckert C."/>
        </authorList>
    </citation>
    <scope>NUCLEOTIDE SEQUENCE</scope>
    <source>
        <strain evidence="2">JCM 19831</strain>
    </source>
</reference>
<dbReference type="PROSITE" id="PS50995">
    <property type="entry name" value="HTH_MARR_2"/>
    <property type="match status" value="1"/>
</dbReference>